<dbReference type="PROSITE" id="PS00233">
    <property type="entry name" value="CHIT_BIND_RR_1"/>
    <property type="match status" value="1"/>
</dbReference>
<dbReference type="AlphaFoldDB" id="A0A9N9X1L5"/>
<dbReference type="GO" id="GO:0031012">
    <property type="term" value="C:extracellular matrix"/>
    <property type="evidence" value="ECO:0007669"/>
    <property type="project" value="TreeGrafter"/>
</dbReference>
<evidence type="ECO:0000313" key="5">
    <source>
        <dbReference type="Proteomes" id="UP001153737"/>
    </source>
</evidence>
<dbReference type="PANTHER" id="PTHR12236">
    <property type="entry name" value="STRUCTURAL CONTITUENT OF CUTICLE"/>
    <property type="match status" value="1"/>
</dbReference>
<protein>
    <submittedName>
        <fullName evidence="4">Uncharacterized protein</fullName>
    </submittedName>
</protein>
<dbReference type="PROSITE" id="PS51155">
    <property type="entry name" value="CHIT_BIND_RR_2"/>
    <property type="match status" value="1"/>
</dbReference>
<dbReference type="GO" id="GO:0042302">
    <property type="term" value="F:structural constituent of cuticle"/>
    <property type="evidence" value="ECO:0007669"/>
    <property type="project" value="UniProtKB-UniRule"/>
</dbReference>
<name>A0A9N9X1L5_PHACE</name>
<dbReference type="PANTHER" id="PTHR12236:SF75">
    <property type="entry name" value="CUTICULAR PROTEIN 62BB, ISOFORM A"/>
    <property type="match status" value="1"/>
</dbReference>
<keyword evidence="1 2" id="KW-0193">Cuticle</keyword>
<dbReference type="InterPro" id="IPR051217">
    <property type="entry name" value="Insect_Cuticle_Struc_Prot"/>
</dbReference>
<gene>
    <name evidence="4" type="ORF">PHAECO_LOCUS9562</name>
</gene>
<proteinExistence type="predicted"/>
<reference evidence="4" key="2">
    <citation type="submission" date="2022-10" db="EMBL/GenBank/DDBJ databases">
        <authorList>
            <consortium name="ENA_rothamsted_submissions"/>
            <consortium name="culmorum"/>
            <person name="King R."/>
        </authorList>
    </citation>
    <scope>NUCLEOTIDE SEQUENCE</scope>
</reference>
<dbReference type="OrthoDB" id="10071059at2759"/>
<reference evidence="4" key="1">
    <citation type="submission" date="2022-01" db="EMBL/GenBank/DDBJ databases">
        <authorList>
            <person name="King R."/>
        </authorList>
    </citation>
    <scope>NUCLEOTIDE SEQUENCE</scope>
</reference>
<evidence type="ECO:0000256" key="3">
    <source>
        <dbReference type="SAM" id="MobiDB-lite"/>
    </source>
</evidence>
<dbReference type="GO" id="GO:0005615">
    <property type="term" value="C:extracellular space"/>
    <property type="evidence" value="ECO:0007669"/>
    <property type="project" value="TreeGrafter"/>
</dbReference>
<dbReference type="Pfam" id="PF00379">
    <property type="entry name" value="Chitin_bind_4"/>
    <property type="match status" value="1"/>
</dbReference>
<keyword evidence="5" id="KW-1185">Reference proteome</keyword>
<sequence length="150" mass="16777">MGTWFEASTASLIQMIPDGQWTTRLTPTADSTQSCKELCRSLSMIAFCNSNLKPKECYMKVAQVLQPQVARVQVPVVQTHVEPYDPNPQYTFAYTVDDRSTGDSKTQHESRHGDVVRGQYSLTDPDGSRRTVDYSADPHSGFNAVVQERS</sequence>
<organism evidence="4 5">
    <name type="scientific">Phaedon cochleariae</name>
    <name type="common">Mustard beetle</name>
    <dbReference type="NCBI Taxonomy" id="80249"/>
    <lineage>
        <taxon>Eukaryota</taxon>
        <taxon>Metazoa</taxon>
        <taxon>Ecdysozoa</taxon>
        <taxon>Arthropoda</taxon>
        <taxon>Hexapoda</taxon>
        <taxon>Insecta</taxon>
        <taxon>Pterygota</taxon>
        <taxon>Neoptera</taxon>
        <taxon>Endopterygota</taxon>
        <taxon>Coleoptera</taxon>
        <taxon>Polyphaga</taxon>
        <taxon>Cucujiformia</taxon>
        <taxon>Chrysomeloidea</taxon>
        <taxon>Chrysomelidae</taxon>
        <taxon>Chrysomelinae</taxon>
        <taxon>Chrysomelini</taxon>
        <taxon>Phaedon</taxon>
    </lineage>
</organism>
<dbReference type="PRINTS" id="PR00947">
    <property type="entry name" value="CUTICLE"/>
</dbReference>
<evidence type="ECO:0000256" key="1">
    <source>
        <dbReference type="ARBA" id="ARBA00022460"/>
    </source>
</evidence>
<dbReference type="EMBL" id="OU896711">
    <property type="protein sequence ID" value="CAG9821870.1"/>
    <property type="molecule type" value="Genomic_DNA"/>
</dbReference>
<dbReference type="Proteomes" id="UP001153737">
    <property type="component" value="Chromosome 5"/>
</dbReference>
<feature type="region of interest" description="Disordered" evidence="3">
    <location>
        <begin position="97"/>
        <end position="150"/>
    </location>
</feature>
<accession>A0A9N9X1L5</accession>
<dbReference type="InterPro" id="IPR031311">
    <property type="entry name" value="CHIT_BIND_RR_consensus"/>
</dbReference>
<dbReference type="InterPro" id="IPR000618">
    <property type="entry name" value="Insect_cuticle"/>
</dbReference>
<feature type="compositionally biased region" description="Basic and acidic residues" evidence="3">
    <location>
        <begin position="97"/>
        <end position="115"/>
    </location>
</feature>
<evidence type="ECO:0000256" key="2">
    <source>
        <dbReference type="PROSITE-ProRule" id="PRU00497"/>
    </source>
</evidence>
<evidence type="ECO:0000313" key="4">
    <source>
        <dbReference type="EMBL" id="CAG9821870.1"/>
    </source>
</evidence>